<evidence type="ECO:0000313" key="3">
    <source>
        <dbReference type="Proteomes" id="UP001500466"/>
    </source>
</evidence>
<dbReference type="Proteomes" id="UP001500466">
    <property type="component" value="Unassembled WGS sequence"/>
</dbReference>
<dbReference type="InterPro" id="IPR041657">
    <property type="entry name" value="HTH_17"/>
</dbReference>
<dbReference type="Pfam" id="PF12728">
    <property type="entry name" value="HTH_17"/>
    <property type="match status" value="1"/>
</dbReference>
<organism evidence="2 3">
    <name type="scientific">Yinghuangia aomiensis</name>
    <dbReference type="NCBI Taxonomy" id="676205"/>
    <lineage>
        <taxon>Bacteria</taxon>
        <taxon>Bacillati</taxon>
        <taxon>Actinomycetota</taxon>
        <taxon>Actinomycetes</taxon>
        <taxon>Kitasatosporales</taxon>
        <taxon>Streptomycetaceae</taxon>
        <taxon>Yinghuangia</taxon>
    </lineage>
</organism>
<reference evidence="3" key="1">
    <citation type="journal article" date="2019" name="Int. J. Syst. Evol. Microbiol.">
        <title>The Global Catalogue of Microorganisms (GCM) 10K type strain sequencing project: providing services to taxonomists for standard genome sequencing and annotation.</title>
        <authorList>
            <consortium name="The Broad Institute Genomics Platform"/>
            <consortium name="The Broad Institute Genome Sequencing Center for Infectious Disease"/>
            <person name="Wu L."/>
            <person name="Ma J."/>
        </authorList>
    </citation>
    <scope>NUCLEOTIDE SEQUENCE [LARGE SCALE GENOMIC DNA]</scope>
    <source>
        <strain evidence="3">JCM 17986</strain>
    </source>
</reference>
<comment type="caution">
    <text evidence="2">The sequence shown here is derived from an EMBL/GenBank/DDBJ whole genome shotgun (WGS) entry which is preliminary data.</text>
</comment>
<evidence type="ECO:0000313" key="2">
    <source>
        <dbReference type="EMBL" id="GAA4983392.1"/>
    </source>
</evidence>
<sequence>MSRPRTMKLPELLTELGISRASYYRMRAKGTAPKFKKLPNGQLRIRQVDLDAWWAALAD</sequence>
<keyword evidence="3" id="KW-1185">Reference proteome</keyword>
<proteinExistence type="predicted"/>
<gene>
    <name evidence="2" type="ORF">GCM10023205_61520</name>
</gene>
<evidence type="ECO:0000259" key="1">
    <source>
        <dbReference type="Pfam" id="PF12728"/>
    </source>
</evidence>
<dbReference type="EMBL" id="BAABHS010000026">
    <property type="protein sequence ID" value="GAA4983392.1"/>
    <property type="molecule type" value="Genomic_DNA"/>
</dbReference>
<accession>A0ABP9HZJ6</accession>
<protein>
    <recommendedName>
        <fullName evidence="1">Helix-turn-helix domain-containing protein</fullName>
    </recommendedName>
</protein>
<feature type="domain" description="Helix-turn-helix" evidence="1">
    <location>
        <begin position="9"/>
        <end position="56"/>
    </location>
</feature>
<dbReference type="RefSeq" id="WP_345679003.1">
    <property type="nucleotide sequence ID" value="NZ_BAABHS010000026.1"/>
</dbReference>
<name>A0ABP9HZJ6_9ACTN</name>